<dbReference type="InterPro" id="IPR016181">
    <property type="entry name" value="Acyl_CoA_acyltransferase"/>
</dbReference>
<dbReference type="CDD" id="cd04301">
    <property type="entry name" value="NAT_SF"/>
    <property type="match status" value="1"/>
</dbReference>
<gene>
    <name evidence="2" type="ORF">DWX94_09630</name>
</gene>
<protein>
    <submittedName>
        <fullName evidence="2">GNAT family N-acetyltransferase</fullName>
    </submittedName>
</protein>
<feature type="domain" description="N-acetyltransferase" evidence="1">
    <location>
        <begin position="1"/>
        <end position="160"/>
    </location>
</feature>
<proteinExistence type="predicted"/>
<dbReference type="SUPFAM" id="SSF55729">
    <property type="entry name" value="Acyl-CoA N-acyltransferases (Nat)"/>
    <property type="match status" value="1"/>
</dbReference>
<keyword evidence="2" id="KW-0808">Transferase</keyword>
<dbReference type="Pfam" id="PF00583">
    <property type="entry name" value="Acetyltransf_1"/>
    <property type="match status" value="1"/>
</dbReference>
<accession>A0A3R5WN60</accession>
<dbReference type="PROSITE" id="PS51186">
    <property type="entry name" value="GNAT"/>
    <property type="match status" value="1"/>
</dbReference>
<reference evidence="2 3" key="1">
    <citation type="submission" date="2018-08" db="EMBL/GenBank/DDBJ databases">
        <title>A genome reference for cultivated species of the human gut microbiota.</title>
        <authorList>
            <person name="Zou Y."/>
            <person name="Xue W."/>
            <person name="Luo G."/>
        </authorList>
    </citation>
    <scope>NUCLEOTIDE SEQUENCE [LARGE SCALE GENOMIC DNA]</scope>
    <source>
        <strain evidence="2 3">AF22-21</strain>
    </source>
</reference>
<dbReference type="EMBL" id="QRVK01000024">
    <property type="protein sequence ID" value="RGS40904.1"/>
    <property type="molecule type" value="Genomic_DNA"/>
</dbReference>
<dbReference type="OrthoDB" id="2000632at2"/>
<dbReference type="Proteomes" id="UP000283295">
    <property type="component" value="Unassembled WGS sequence"/>
</dbReference>
<evidence type="ECO:0000313" key="2">
    <source>
        <dbReference type="EMBL" id="RGS40904.1"/>
    </source>
</evidence>
<dbReference type="GO" id="GO:0016747">
    <property type="term" value="F:acyltransferase activity, transferring groups other than amino-acyl groups"/>
    <property type="evidence" value="ECO:0007669"/>
    <property type="project" value="InterPro"/>
</dbReference>
<evidence type="ECO:0000313" key="3">
    <source>
        <dbReference type="Proteomes" id="UP000283295"/>
    </source>
</evidence>
<organism evidence="2 3">
    <name type="scientific">Coprococcus eutactus</name>
    <dbReference type="NCBI Taxonomy" id="33043"/>
    <lineage>
        <taxon>Bacteria</taxon>
        <taxon>Bacillati</taxon>
        <taxon>Bacillota</taxon>
        <taxon>Clostridia</taxon>
        <taxon>Lachnospirales</taxon>
        <taxon>Lachnospiraceae</taxon>
        <taxon>Coprococcus</taxon>
    </lineage>
</organism>
<comment type="caution">
    <text evidence="2">The sequence shown here is derived from an EMBL/GenBank/DDBJ whole genome shotgun (WGS) entry which is preliminary data.</text>
</comment>
<dbReference type="AlphaFoldDB" id="A0A3R5WN60"/>
<dbReference type="Gene3D" id="3.40.630.30">
    <property type="match status" value="1"/>
</dbReference>
<name>A0A3R5WN60_9FIRM</name>
<sequence>MKIINATPKDKEELLSLYHTMIGGPCEWSENYPDENTIAFDLKNDDLFVMKNDKEEIVATISIDHDDAVEALTCWRADLAPSGELSRLCVRKDMQGQGIAKTMMNYACDVLKSRGMKGVHILVREGHVVALSTYVKIGFETVGECDLFDKHFICMEREFQ</sequence>
<dbReference type="InterPro" id="IPR000182">
    <property type="entry name" value="GNAT_dom"/>
</dbReference>
<evidence type="ECO:0000259" key="1">
    <source>
        <dbReference type="PROSITE" id="PS51186"/>
    </source>
</evidence>